<evidence type="ECO:0000313" key="3">
    <source>
        <dbReference type="Proteomes" id="UP001224359"/>
    </source>
</evidence>
<keyword evidence="3" id="KW-1185">Reference proteome</keyword>
<reference evidence="2 3" key="1">
    <citation type="submission" date="2023-07" db="EMBL/GenBank/DDBJ databases">
        <title>Genomic Encyclopedia of Type Strains, Phase IV (KMG-IV): sequencing the most valuable type-strain genomes for metagenomic binning, comparative biology and taxonomic classification.</title>
        <authorList>
            <person name="Goeker M."/>
        </authorList>
    </citation>
    <scope>NUCLEOTIDE SEQUENCE [LARGE SCALE GENOMIC DNA]</scope>
    <source>
        <strain evidence="2 3">DSM 16460</strain>
    </source>
</reference>
<proteinExistence type="predicted"/>
<dbReference type="Proteomes" id="UP001224359">
    <property type="component" value="Unassembled WGS sequence"/>
</dbReference>
<accession>A0ABT9VFW1</accession>
<dbReference type="EMBL" id="JAUSTQ010000006">
    <property type="protein sequence ID" value="MDQ0159828.1"/>
    <property type="molecule type" value="Genomic_DNA"/>
</dbReference>
<sequence>MFGILQMIAVFLMPILCIVFVLNTVSLALKIKKGKENIAGNTTCITITFTLIMYSLVSLMIS</sequence>
<evidence type="ECO:0000256" key="1">
    <source>
        <dbReference type="SAM" id="Phobius"/>
    </source>
</evidence>
<keyword evidence="1" id="KW-0472">Membrane</keyword>
<gene>
    <name evidence="2" type="ORF">J2S77_001814</name>
</gene>
<organism evidence="2 3">
    <name type="scientific">Alkalibacillus salilacus</name>
    <dbReference type="NCBI Taxonomy" id="284582"/>
    <lineage>
        <taxon>Bacteria</taxon>
        <taxon>Bacillati</taxon>
        <taxon>Bacillota</taxon>
        <taxon>Bacilli</taxon>
        <taxon>Bacillales</taxon>
        <taxon>Bacillaceae</taxon>
        <taxon>Alkalibacillus</taxon>
    </lineage>
</organism>
<comment type="caution">
    <text evidence="2">The sequence shown here is derived from an EMBL/GenBank/DDBJ whole genome shotgun (WGS) entry which is preliminary data.</text>
</comment>
<protein>
    <submittedName>
        <fullName evidence="2">Uncharacterized protein</fullName>
    </submittedName>
</protein>
<name>A0ABT9VFW1_9BACI</name>
<keyword evidence="1" id="KW-0812">Transmembrane</keyword>
<evidence type="ECO:0000313" key="2">
    <source>
        <dbReference type="EMBL" id="MDQ0159828.1"/>
    </source>
</evidence>
<feature type="transmembrane region" description="Helical" evidence="1">
    <location>
        <begin position="41"/>
        <end position="61"/>
    </location>
</feature>
<feature type="transmembrane region" description="Helical" evidence="1">
    <location>
        <begin position="6"/>
        <end position="29"/>
    </location>
</feature>
<keyword evidence="1" id="KW-1133">Transmembrane helix</keyword>